<dbReference type="GO" id="GO:0005886">
    <property type="term" value="C:plasma membrane"/>
    <property type="evidence" value="ECO:0007669"/>
    <property type="project" value="UniProtKB-SubCell"/>
</dbReference>
<dbReference type="SUPFAM" id="SSF161098">
    <property type="entry name" value="MetI-like"/>
    <property type="match status" value="1"/>
</dbReference>
<comment type="subcellular location">
    <subcellularLocation>
        <location evidence="1 7">Cell membrane</location>
        <topology evidence="1 7">Multi-pass membrane protein</topology>
    </subcellularLocation>
</comment>
<evidence type="ECO:0000256" key="4">
    <source>
        <dbReference type="ARBA" id="ARBA00022692"/>
    </source>
</evidence>
<keyword evidence="5 7" id="KW-1133">Transmembrane helix</keyword>
<feature type="transmembrane region" description="Helical" evidence="7">
    <location>
        <begin position="247"/>
        <end position="266"/>
    </location>
</feature>
<dbReference type="Gene3D" id="1.10.3720.10">
    <property type="entry name" value="MetI-like"/>
    <property type="match status" value="1"/>
</dbReference>
<dbReference type="PANTHER" id="PTHR43744">
    <property type="entry name" value="ABC TRANSPORTER PERMEASE PROTEIN MG189-RELATED-RELATED"/>
    <property type="match status" value="1"/>
</dbReference>
<feature type="transmembrane region" description="Helical" evidence="7">
    <location>
        <begin position="70"/>
        <end position="95"/>
    </location>
</feature>
<reference evidence="9 10" key="1">
    <citation type="submission" date="2017-10" db="EMBL/GenBank/DDBJ databases">
        <title>Bacillus sp. nov., a halophilic bacterium isolated from a Keqin Lake.</title>
        <authorList>
            <person name="Wang H."/>
        </authorList>
    </citation>
    <scope>NUCLEOTIDE SEQUENCE [LARGE SCALE GENOMIC DNA]</scope>
    <source>
        <strain evidence="9 10">KCTC 13187</strain>
    </source>
</reference>
<keyword evidence="10" id="KW-1185">Reference proteome</keyword>
<dbReference type="EMBL" id="PDOE01000025">
    <property type="protein sequence ID" value="RKL65005.1"/>
    <property type="molecule type" value="Genomic_DNA"/>
</dbReference>
<evidence type="ECO:0000256" key="5">
    <source>
        <dbReference type="ARBA" id="ARBA00022989"/>
    </source>
</evidence>
<accession>A0A3A9KCB6</accession>
<evidence type="ECO:0000256" key="1">
    <source>
        <dbReference type="ARBA" id="ARBA00004651"/>
    </source>
</evidence>
<keyword evidence="4 7" id="KW-0812">Transmembrane</keyword>
<feature type="transmembrane region" description="Helical" evidence="7">
    <location>
        <begin position="145"/>
        <end position="166"/>
    </location>
</feature>
<dbReference type="OrthoDB" id="9771544at2"/>
<evidence type="ECO:0000256" key="2">
    <source>
        <dbReference type="ARBA" id="ARBA00022448"/>
    </source>
</evidence>
<dbReference type="GO" id="GO:0055085">
    <property type="term" value="P:transmembrane transport"/>
    <property type="evidence" value="ECO:0007669"/>
    <property type="project" value="InterPro"/>
</dbReference>
<feature type="transmembrane region" description="Helical" evidence="7">
    <location>
        <begin position="7"/>
        <end position="29"/>
    </location>
</feature>
<evidence type="ECO:0000256" key="6">
    <source>
        <dbReference type="ARBA" id="ARBA00023136"/>
    </source>
</evidence>
<comment type="similarity">
    <text evidence="7">Belongs to the binding-protein-dependent transport system permease family.</text>
</comment>
<dbReference type="InterPro" id="IPR000515">
    <property type="entry name" value="MetI-like"/>
</dbReference>
<evidence type="ECO:0000256" key="3">
    <source>
        <dbReference type="ARBA" id="ARBA00022475"/>
    </source>
</evidence>
<feature type="transmembrane region" description="Helical" evidence="7">
    <location>
        <begin position="107"/>
        <end position="130"/>
    </location>
</feature>
<dbReference type="PROSITE" id="PS50928">
    <property type="entry name" value="ABC_TM1"/>
    <property type="match status" value="1"/>
</dbReference>
<dbReference type="Pfam" id="PF00528">
    <property type="entry name" value="BPD_transp_1"/>
    <property type="match status" value="1"/>
</dbReference>
<sequence length="283" mass="31820">MQKRKKINLIITYVLAIFVLMIFVGPYLWMVATALKSQGEVMAWPPTIIPTEFHFQNFVDIWQNSVLPRAFFNSVIVATIATVINVFFASLAAFAFARLEFPWKNSLFLAVLATMMIPPGLMIVPLFSLIRNIPFTGPSGWLDSYAGLIIPTAITGFAIFLLKQYFMSIPKDLDDQAAIDGCSKFQIYWRIILPLSRPALALVAIFTFLGNWNEYLWHLTVARSADMYTIQIALARFQTEHNIEWTLIMAGATTAAVPMLIMYFALQPLFEKGLGGIGTGMKD</sequence>
<dbReference type="RefSeq" id="WP_110937093.1">
    <property type="nucleotide sequence ID" value="NZ_KZ614146.1"/>
</dbReference>
<dbReference type="PANTHER" id="PTHR43744:SF12">
    <property type="entry name" value="ABC TRANSPORTER PERMEASE PROTEIN MG189-RELATED"/>
    <property type="match status" value="1"/>
</dbReference>
<keyword evidence="6 7" id="KW-0472">Membrane</keyword>
<proteinExistence type="inferred from homology"/>
<dbReference type="AlphaFoldDB" id="A0A3A9KCB6"/>
<keyword evidence="3" id="KW-1003">Cell membrane</keyword>
<dbReference type="CDD" id="cd06261">
    <property type="entry name" value="TM_PBP2"/>
    <property type="match status" value="1"/>
</dbReference>
<organism evidence="9 10">
    <name type="scientific">Salipaludibacillus neizhouensis</name>
    <dbReference type="NCBI Taxonomy" id="885475"/>
    <lineage>
        <taxon>Bacteria</taxon>
        <taxon>Bacillati</taxon>
        <taxon>Bacillota</taxon>
        <taxon>Bacilli</taxon>
        <taxon>Bacillales</taxon>
        <taxon>Bacillaceae</taxon>
    </lineage>
</organism>
<evidence type="ECO:0000313" key="9">
    <source>
        <dbReference type="EMBL" id="RKL65005.1"/>
    </source>
</evidence>
<protein>
    <submittedName>
        <fullName evidence="9">ABC transporter permease</fullName>
    </submittedName>
</protein>
<keyword evidence="2 7" id="KW-0813">Transport</keyword>
<name>A0A3A9KCB6_9BACI</name>
<evidence type="ECO:0000259" key="8">
    <source>
        <dbReference type="PROSITE" id="PS50928"/>
    </source>
</evidence>
<gene>
    <name evidence="9" type="ORF">CR203_23010</name>
</gene>
<feature type="transmembrane region" description="Helical" evidence="7">
    <location>
        <begin position="187"/>
        <end position="209"/>
    </location>
</feature>
<evidence type="ECO:0000256" key="7">
    <source>
        <dbReference type="RuleBase" id="RU363032"/>
    </source>
</evidence>
<dbReference type="Proteomes" id="UP000281498">
    <property type="component" value="Unassembled WGS sequence"/>
</dbReference>
<evidence type="ECO:0000313" key="10">
    <source>
        <dbReference type="Proteomes" id="UP000281498"/>
    </source>
</evidence>
<dbReference type="InterPro" id="IPR035906">
    <property type="entry name" value="MetI-like_sf"/>
</dbReference>
<comment type="caution">
    <text evidence="9">The sequence shown here is derived from an EMBL/GenBank/DDBJ whole genome shotgun (WGS) entry which is preliminary data.</text>
</comment>
<feature type="domain" description="ABC transmembrane type-1" evidence="8">
    <location>
        <begin position="71"/>
        <end position="266"/>
    </location>
</feature>